<keyword evidence="3" id="KW-1185">Reference proteome</keyword>
<evidence type="ECO:0000256" key="1">
    <source>
        <dbReference type="SAM" id="MobiDB-lite"/>
    </source>
</evidence>
<sequence length="698" mass="73688">MLRKELAVCALLLLARKIQDHQVRATWPAVSGGALLPSLWGCILSLVMDAPERLGSSAVALVEVLAHRRHCPGVLPLITERFAALRPQVMRRPSQRTRKSPEAAGLSVEVGPAHWAGQRDGDSSRARKEGCWGAHQAQALLGKSGIPALAKIAGDKEVTEDARSSAIAALWRLIDGSPHHALTMARNKGLLAIQLNLRSPVLKTKVAACLCVGEIAVACDIKDMEELAPMVLNLLSEAAGSEGVAEAALTIQRAVSRGTKASDPRVQIHVRGQCSTTASCDVCGIQRTFAPAIPTLIRLVAGRESYDALTMPGLPPNLSDQAEAGREAAAGALHVLIEQNADNASRAVGAGALLELAELMGKGGTAASRIEAATAVHSIAYIGGPATRLKAVQAGVLHPVLEMVEQSGASDAIMLLANTPGERKRVQVWDSEAAQADVLEAYKAGAKLLACLAVEEENRLAIAVSRPKAIDPIVKMTRRDAIMPTQVESEDEMSIVLEAQEWACVALGYLCQVPKLHFLLLAAEVVPALVDVARDVDTATTNARLGALRGLAGLSTRSLQWEERAVGSVPVADEIQRSLMQQGVLAMAMFVVDSSPDMPLKIAAADICAGLADLVQGMGADREREVLALKMPLVNMKQTSPSQEARDAADKALGTLTALEGRLARSWVGNNFGQTVQPAPYAMGITAGAGTEDMDQLD</sequence>
<dbReference type="InterPro" id="IPR011989">
    <property type="entry name" value="ARM-like"/>
</dbReference>
<dbReference type="Proteomes" id="UP001190700">
    <property type="component" value="Unassembled WGS sequence"/>
</dbReference>
<comment type="caution">
    <text evidence="2">The sequence shown here is derived from an EMBL/GenBank/DDBJ whole genome shotgun (WGS) entry which is preliminary data.</text>
</comment>
<accession>A0AAE0FDT4</accession>
<proteinExistence type="predicted"/>
<evidence type="ECO:0000313" key="2">
    <source>
        <dbReference type="EMBL" id="KAK3257759.1"/>
    </source>
</evidence>
<reference evidence="2 3" key="1">
    <citation type="journal article" date="2015" name="Genome Biol. Evol.">
        <title>Comparative Genomics of a Bacterivorous Green Alga Reveals Evolutionary Causalities and Consequences of Phago-Mixotrophic Mode of Nutrition.</title>
        <authorList>
            <person name="Burns J.A."/>
            <person name="Paasch A."/>
            <person name="Narechania A."/>
            <person name="Kim E."/>
        </authorList>
    </citation>
    <scope>NUCLEOTIDE SEQUENCE [LARGE SCALE GENOMIC DNA]</scope>
    <source>
        <strain evidence="2 3">PLY_AMNH</strain>
    </source>
</reference>
<protein>
    <submittedName>
        <fullName evidence="2">Uncharacterized protein</fullName>
    </submittedName>
</protein>
<organism evidence="2 3">
    <name type="scientific">Cymbomonas tetramitiformis</name>
    <dbReference type="NCBI Taxonomy" id="36881"/>
    <lineage>
        <taxon>Eukaryota</taxon>
        <taxon>Viridiplantae</taxon>
        <taxon>Chlorophyta</taxon>
        <taxon>Pyramimonadophyceae</taxon>
        <taxon>Pyramimonadales</taxon>
        <taxon>Pyramimonadaceae</taxon>
        <taxon>Cymbomonas</taxon>
    </lineage>
</organism>
<feature type="compositionally biased region" description="Basic and acidic residues" evidence="1">
    <location>
        <begin position="117"/>
        <end position="128"/>
    </location>
</feature>
<name>A0AAE0FDT4_9CHLO</name>
<feature type="region of interest" description="Disordered" evidence="1">
    <location>
        <begin position="90"/>
        <end position="128"/>
    </location>
</feature>
<gene>
    <name evidence="2" type="ORF">CYMTET_33166</name>
</gene>
<dbReference type="SUPFAM" id="SSF48371">
    <property type="entry name" value="ARM repeat"/>
    <property type="match status" value="2"/>
</dbReference>
<dbReference type="EMBL" id="LGRX02020150">
    <property type="protein sequence ID" value="KAK3257759.1"/>
    <property type="molecule type" value="Genomic_DNA"/>
</dbReference>
<dbReference type="Gene3D" id="1.25.10.10">
    <property type="entry name" value="Leucine-rich Repeat Variant"/>
    <property type="match status" value="3"/>
</dbReference>
<dbReference type="AlphaFoldDB" id="A0AAE0FDT4"/>
<evidence type="ECO:0000313" key="3">
    <source>
        <dbReference type="Proteomes" id="UP001190700"/>
    </source>
</evidence>
<dbReference type="InterPro" id="IPR016024">
    <property type="entry name" value="ARM-type_fold"/>
</dbReference>